<proteinExistence type="predicted"/>
<keyword evidence="2" id="KW-0732">Signal</keyword>
<dbReference type="EMBL" id="DXFZ01000033">
    <property type="protein sequence ID" value="HIW95383.1"/>
    <property type="molecule type" value="Genomic_DNA"/>
</dbReference>
<dbReference type="InterPro" id="IPR025971">
    <property type="entry name" value="LppP/LprE"/>
</dbReference>
<evidence type="ECO:0000256" key="5">
    <source>
        <dbReference type="ARBA" id="ARBA00023288"/>
    </source>
</evidence>
<sequence length="115" mass="12323">MDDHFDPCAPLSWSIVGANSATGSSIRQGVVFFTEGQIVTEPLPLFQEAISTVVAQDPRTATVTYEVVDGPRAAGKTTTHSATFQVEEPGKLKVVKNDLPPRANEAGVQLRTDQL</sequence>
<name>A0A9D1UQ02_9CORY</name>
<protein>
    <submittedName>
        <fullName evidence="6">LppP/LprE family lipoprotein</fullName>
    </submittedName>
</protein>
<evidence type="ECO:0000256" key="1">
    <source>
        <dbReference type="ARBA" id="ARBA00022475"/>
    </source>
</evidence>
<evidence type="ECO:0000313" key="7">
    <source>
        <dbReference type="Proteomes" id="UP000824189"/>
    </source>
</evidence>
<keyword evidence="3" id="KW-0472">Membrane</keyword>
<gene>
    <name evidence="6" type="ORF">H9867_02675</name>
</gene>
<dbReference type="AlphaFoldDB" id="A0A9D1UQ02"/>
<reference evidence="6" key="1">
    <citation type="journal article" date="2021" name="PeerJ">
        <title>Extensive microbial diversity within the chicken gut microbiome revealed by metagenomics and culture.</title>
        <authorList>
            <person name="Gilroy R."/>
            <person name="Ravi A."/>
            <person name="Getino M."/>
            <person name="Pursley I."/>
            <person name="Horton D.L."/>
            <person name="Alikhan N.F."/>
            <person name="Baker D."/>
            <person name="Gharbi K."/>
            <person name="Hall N."/>
            <person name="Watson M."/>
            <person name="Adriaenssens E.M."/>
            <person name="Foster-Nyarko E."/>
            <person name="Jarju S."/>
            <person name="Secka A."/>
            <person name="Antonio M."/>
            <person name="Oren A."/>
            <person name="Chaudhuri R.R."/>
            <person name="La Ragione R."/>
            <person name="Hildebrand F."/>
            <person name="Pallen M.J."/>
        </authorList>
    </citation>
    <scope>NUCLEOTIDE SEQUENCE</scope>
    <source>
        <strain evidence="6">4376</strain>
    </source>
</reference>
<evidence type="ECO:0000256" key="3">
    <source>
        <dbReference type="ARBA" id="ARBA00023136"/>
    </source>
</evidence>
<accession>A0A9D1UQ02</accession>
<keyword evidence="4" id="KW-0564">Palmitate</keyword>
<organism evidence="6 7">
    <name type="scientific">Candidatus Corynebacterium gallistercoris</name>
    <dbReference type="NCBI Taxonomy" id="2838530"/>
    <lineage>
        <taxon>Bacteria</taxon>
        <taxon>Bacillati</taxon>
        <taxon>Actinomycetota</taxon>
        <taxon>Actinomycetes</taxon>
        <taxon>Mycobacteriales</taxon>
        <taxon>Corynebacteriaceae</taxon>
        <taxon>Corynebacterium</taxon>
    </lineage>
</organism>
<evidence type="ECO:0000256" key="4">
    <source>
        <dbReference type="ARBA" id="ARBA00023139"/>
    </source>
</evidence>
<dbReference type="Proteomes" id="UP000824189">
    <property type="component" value="Unassembled WGS sequence"/>
</dbReference>
<comment type="caution">
    <text evidence="6">The sequence shown here is derived from an EMBL/GenBank/DDBJ whole genome shotgun (WGS) entry which is preliminary data.</text>
</comment>
<evidence type="ECO:0000313" key="6">
    <source>
        <dbReference type="EMBL" id="HIW95383.1"/>
    </source>
</evidence>
<dbReference type="Pfam" id="PF14041">
    <property type="entry name" value="Lipoprotein_21"/>
    <property type="match status" value="1"/>
</dbReference>
<evidence type="ECO:0000256" key="2">
    <source>
        <dbReference type="ARBA" id="ARBA00022729"/>
    </source>
</evidence>
<keyword evidence="1" id="KW-1003">Cell membrane</keyword>
<reference evidence="6" key="2">
    <citation type="submission" date="2021-04" db="EMBL/GenBank/DDBJ databases">
        <authorList>
            <person name="Gilroy R."/>
        </authorList>
    </citation>
    <scope>NUCLEOTIDE SEQUENCE</scope>
    <source>
        <strain evidence="6">4376</strain>
    </source>
</reference>
<keyword evidence="5 6" id="KW-0449">Lipoprotein</keyword>